<organism evidence="1 2">
    <name type="scientific">Haematococcus lacustris</name>
    <name type="common">Green alga</name>
    <name type="synonym">Haematococcus pluvialis</name>
    <dbReference type="NCBI Taxonomy" id="44745"/>
    <lineage>
        <taxon>Eukaryota</taxon>
        <taxon>Viridiplantae</taxon>
        <taxon>Chlorophyta</taxon>
        <taxon>core chlorophytes</taxon>
        <taxon>Chlorophyceae</taxon>
        <taxon>CS clade</taxon>
        <taxon>Chlamydomonadales</taxon>
        <taxon>Haematococcaceae</taxon>
        <taxon>Haematococcus</taxon>
    </lineage>
</organism>
<dbReference type="Proteomes" id="UP000485058">
    <property type="component" value="Unassembled WGS sequence"/>
</dbReference>
<sequence length="85" mass="8545">MQSGCCAREAASCSTSSSSRLLECAHVQEGRATAKAAATAAAAGAALSQGRRAVHWVWGGGGADGSPRDGWTGCLDQVAEQGQRP</sequence>
<evidence type="ECO:0000313" key="1">
    <source>
        <dbReference type="EMBL" id="GFH09322.1"/>
    </source>
</evidence>
<gene>
    <name evidence="1" type="ORF">HaLaN_04433</name>
</gene>
<keyword evidence="2" id="KW-1185">Reference proteome</keyword>
<dbReference type="AlphaFoldDB" id="A0A699Z1R1"/>
<reference evidence="1 2" key="1">
    <citation type="submission" date="2020-02" db="EMBL/GenBank/DDBJ databases">
        <title>Draft genome sequence of Haematococcus lacustris strain NIES-144.</title>
        <authorList>
            <person name="Morimoto D."/>
            <person name="Nakagawa S."/>
            <person name="Yoshida T."/>
            <person name="Sawayama S."/>
        </authorList>
    </citation>
    <scope>NUCLEOTIDE SEQUENCE [LARGE SCALE GENOMIC DNA]</scope>
    <source>
        <strain evidence="1 2">NIES-144</strain>
    </source>
</reference>
<accession>A0A699Z1R1</accession>
<name>A0A699Z1R1_HAELA</name>
<feature type="non-terminal residue" evidence="1">
    <location>
        <position position="1"/>
    </location>
</feature>
<evidence type="ECO:0000313" key="2">
    <source>
        <dbReference type="Proteomes" id="UP000485058"/>
    </source>
</evidence>
<comment type="caution">
    <text evidence="1">The sequence shown here is derived from an EMBL/GenBank/DDBJ whole genome shotgun (WGS) entry which is preliminary data.</text>
</comment>
<dbReference type="EMBL" id="BLLF01000225">
    <property type="protein sequence ID" value="GFH09322.1"/>
    <property type="molecule type" value="Genomic_DNA"/>
</dbReference>
<proteinExistence type="predicted"/>
<protein>
    <submittedName>
        <fullName evidence="1">Uncharacterized protein</fullName>
    </submittedName>
</protein>